<dbReference type="GO" id="GO:0046872">
    <property type="term" value="F:metal ion binding"/>
    <property type="evidence" value="ECO:0007669"/>
    <property type="project" value="UniProtKB-KW"/>
</dbReference>
<dbReference type="EMBL" id="QBLH01000066">
    <property type="protein sequence ID" value="TGZ58081.1"/>
    <property type="molecule type" value="Genomic_DNA"/>
</dbReference>
<dbReference type="Gene3D" id="3.40.720.10">
    <property type="entry name" value="Alkaline Phosphatase, subunit A"/>
    <property type="match status" value="1"/>
</dbReference>
<dbReference type="Pfam" id="PF00245">
    <property type="entry name" value="Alk_phosphatase"/>
    <property type="match status" value="1"/>
</dbReference>
<organism evidence="3 4">
    <name type="scientific">Temnothorax longispinosus</name>
    <dbReference type="NCBI Taxonomy" id="300112"/>
    <lineage>
        <taxon>Eukaryota</taxon>
        <taxon>Metazoa</taxon>
        <taxon>Ecdysozoa</taxon>
        <taxon>Arthropoda</taxon>
        <taxon>Hexapoda</taxon>
        <taxon>Insecta</taxon>
        <taxon>Pterygota</taxon>
        <taxon>Neoptera</taxon>
        <taxon>Endopterygota</taxon>
        <taxon>Hymenoptera</taxon>
        <taxon>Apocrita</taxon>
        <taxon>Aculeata</taxon>
        <taxon>Formicoidea</taxon>
        <taxon>Formicidae</taxon>
        <taxon>Myrmicinae</taxon>
        <taxon>Temnothorax</taxon>
    </lineage>
</organism>
<dbReference type="PANTHER" id="PTHR11596:SF91">
    <property type="entry name" value="ALKALINE PHOSPHATASE-RELATED"/>
    <property type="match status" value="1"/>
</dbReference>
<dbReference type="AlphaFoldDB" id="A0A4S2L5R9"/>
<dbReference type="InterPro" id="IPR017850">
    <property type="entry name" value="Alkaline_phosphatase_core_sf"/>
</dbReference>
<reference evidence="3 4" key="1">
    <citation type="journal article" date="2019" name="Philos. Trans. R. Soc. Lond., B, Biol. Sci.">
        <title>Ant behaviour and brain gene expression of defending hosts depend on the ecological success of the intruding social parasite.</title>
        <authorList>
            <person name="Kaur R."/>
            <person name="Stoldt M."/>
            <person name="Jongepier E."/>
            <person name="Feldmeyer B."/>
            <person name="Menzel F."/>
            <person name="Bornberg-Bauer E."/>
            <person name="Foitzik S."/>
        </authorList>
    </citation>
    <scope>NUCLEOTIDE SEQUENCE [LARGE SCALE GENOMIC DNA]</scope>
    <source>
        <tissue evidence="3">Whole body</tissue>
    </source>
</reference>
<evidence type="ECO:0000256" key="1">
    <source>
        <dbReference type="ARBA" id="ARBA00012647"/>
    </source>
</evidence>
<evidence type="ECO:0000313" key="4">
    <source>
        <dbReference type="Proteomes" id="UP000310200"/>
    </source>
</evidence>
<protein>
    <recommendedName>
        <fullName evidence="1">alkaline phosphatase</fullName>
        <ecNumber evidence="1">3.1.3.1</ecNumber>
    </recommendedName>
</protein>
<feature type="binding site" evidence="2">
    <location>
        <position position="17"/>
    </location>
    <ligand>
        <name>Zn(2+)</name>
        <dbReference type="ChEBI" id="CHEBI:29105"/>
        <label>2</label>
    </ligand>
</feature>
<evidence type="ECO:0000256" key="2">
    <source>
        <dbReference type="PIRSR" id="PIRSR601952-2"/>
    </source>
</evidence>
<evidence type="ECO:0000313" key="3">
    <source>
        <dbReference type="EMBL" id="TGZ58081.1"/>
    </source>
</evidence>
<keyword evidence="2" id="KW-0479">Metal-binding</keyword>
<name>A0A4S2L5R9_9HYME</name>
<dbReference type="SUPFAM" id="SSF53649">
    <property type="entry name" value="Alkaline phosphatase-like"/>
    <property type="match status" value="1"/>
</dbReference>
<dbReference type="GO" id="GO:0004035">
    <property type="term" value="F:alkaline phosphatase activity"/>
    <property type="evidence" value="ECO:0007669"/>
    <property type="project" value="UniProtKB-EC"/>
</dbReference>
<dbReference type="InterPro" id="IPR001952">
    <property type="entry name" value="Alkaline_phosphatase"/>
</dbReference>
<comment type="cofactor">
    <cofactor evidence="2">
        <name>Zn(2+)</name>
        <dbReference type="ChEBI" id="CHEBI:29105"/>
    </cofactor>
    <text evidence="2">Binds 2 Zn(2+) ions.</text>
</comment>
<gene>
    <name evidence="3" type="ORF">DBV15_09710</name>
</gene>
<dbReference type="Proteomes" id="UP000310200">
    <property type="component" value="Unassembled WGS sequence"/>
</dbReference>
<dbReference type="PANTHER" id="PTHR11596">
    <property type="entry name" value="ALKALINE PHOSPHATASE"/>
    <property type="match status" value="1"/>
</dbReference>
<dbReference type="STRING" id="300112.A0A4S2L5R9"/>
<proteinExistence type="predicted"/>
<comment type="caution">
    <text evidence="3">The sequence shown here is derived from an EMBL/GenBank/DDBJ whole genome shotgun (WGS) entry which is preliminary data.</text>
</comment>
<dbReference type="EC" id="3.1.3.1" evidence="1"/>
<sequence length="140" mass="15030">MVNFNPTAGVPRAWATHGGEDVPVFAVGPLASALFSGSVDQSYIPHAIAYAACLAHHASRCSRDPTNNANASDTMNAAPISCPSAEPNSAAISSDNLFGIKGISFEKQLYRRIILNWTRERSNYNAGEMIFHKIYFAPSG</sequence>
<keyword evidence="4" id="KW-1185">Reference proteome</keyword>
<accession>A0A4S2L5R9</accession>
<keyword evidence="2" id="KW-0862">Zinc</keyword>